<dbReference type="PANTHER" id="PTHR11055:SF1">
    <property type="entry name" value="PAPS SYNTHETASE, ISOFORM D"/>
    <property type="match status" value="1"/>
</dbReference>
<evidence type="ECO:0000256" key="9">
    <source>
        <dbReference type="ARBA" id="ARBA00022840"/>
    </source>
</evidence>
<evidence type="ECO:0000256" key="14">
    <source>
        <dbReference type="RuleBase" id="RU004347"/>
    </source>
</evidence>
<dbReference type="Proteomes" id="UP000826722">
    <property type="component" value="Chromosome"/>
</dbReference>
<keyword evidence="8 13" id="KW-0418">Kinase</keyword>
<dbReference type="UniPathway" id="UPA00140">
    <property type="reaction ID" value="UER00205"/>
</dbReference>
<evidence type="ECO:0000256" key="11">
    <source>
        <dbReference type="ARBA" id="ARBA00031393"/>
    </source>
</evidence>
<evidence type="ECO:0000256" key="10">
    <source>
        <dbReference type="ARBA" id="ARBA00029724"/>
    </source>
</evidence>
<dbReference type="InterPro" id="IPR027417">
    <property type="entry name" value="P-loop_NTPase"/>
</dbReference>
<sequence>MAENNIHWHQALISRSDRELRHGHKSVILWFTGLSGAGKSTLAHAIERRLFEKHCATFVFDGDNVRHGLCSDLGFTQGDREENIRRVGEMAKLFTEAGVIAITAFISPFSADRERVRSLVATNDFIEIYCRCTIDVCEQRDVKGLYAKARQGLIPNFTGISSPYEIPQNPELTVDTGKLSLDECVEQVLAYLKLQRVIVY</sequence>
<evidence type="ECO:0000256" key="8">
    <source>
        <dbReference type="ARBA" id="ARBA00022777"/>
    </source>
</evidence>
<dbReference type="InterPro" id="IPR002891">
    <property type="entry name" value="APS"/>
</dbReference>
<evidence type="ECO:0000259" key="15">
    <source>
        <dbReference type="Pfam" id="PF01583"/>
    </source>
</evidence>
<dbReference type="GO" id="GO:0004020">
    <property type="term" value="F:adenylylsulfate kinase activity"/>
    <property type="evidence" value="ECO:0007669"/>
    <property type="project" value="UniProtKB-UniRule"/>
</dbReference>
<evidence type="ECO:0000256" key="7">
    <source>
        <dbReference type="ARBA" id="ARBA00022741"/>
    </source>
</evidence>
<dbReference type="Gene3D" id="3.40.50.300">
    <property type="entry name" value="P-loop containing nucleotide triphosphate hydrolases"/>
    <property type="match status" value="1"/>
</dbReference>
<dbReference type="SUPFAM" id="SSF52540">
    <property type="entry name" value="P-loop containing nucleoside triphosphate hydrolases"/>
    <property type="match status" value="1"/>
</dbReference>
<dbReference type="AlphaFoldDB" id="A0A8D5FY53"/>
<dbReference type="GO" id="GO:0070814">
    <property type="term" value="P:hydrogen sulfide biosynthetic process"/>
    <property type="evidence" value="ECO:0007669"/>
    <property type="project" value="UniProtKB-UniRule"/>
</dbReference>
<protein>
    <recommendedName>
        <fullName evidence="5 13">Adenylyl-sulfate kinase</fullName>
        <ecNumber evidence="5 13">2.7.1.25</ecNumber>
    </recommendedName>
    <alternativeName>
        <fullName evidence="11 13">APS kinase</fullName>
    </alternativeName>
    <alternativeName>
        <fullName evidence="12 13">ATP adenosine-5'-phosphosulfate 3'-phosphotransferase</fullName>
    </alternativeName>
    <alternativeName>
        <fullName evidence="10 13">Adenosine-5'-phosphosulfate kinase</fullName>
    </alternativeName>
</protein>
<keyword evidence="17" id="KW-1185">Reference proteome</keyword>
<evidence type="ECO:0000313" key="16">
    <source>
        <dbReference type="EMBL" id="BCM24289.1"/>
    </source>
</evidence>
<name>A0A8D5FY53_9PROT</name>
<evidence type="ECO:0000256" key="13">
    <source>
        <dbReference type="HAMAP-Rule" id="MF_00065"/>
    </source>
</evidence>
<evidence type="ECO:0000256" key="1">
    <source>
        <dbReference type="ARBA" id="ARBA00001823"/>
    </source>
</evidence>
<evidence type="ECO:0000256" key="2">
    <source>
        <dbReference type="ARBA" id="ARBA00002632"/>
    </source>
</evidence>
<organism evidence="16 17">
    <name type="scientific">Methyloradius palustris</name>
    <dbReference type="NCBI Taxonomy" id="2778876"/>
    <lineage>
        <taxon>Bacteria</taxon>
        <taxon>Pseudomonadati</taxon>
        <taxon>Pseudomonadota</taxon>
        <taxon>Betaproteobacteria</taxon>
        <taxon>Nitrosomonadales</taxon>
        <taxon>Methylophilaceae</taxon>
        <taxon>Methyloradius</taxon>
    </lineage>
</organism>
<feature type="domain" description="APS kinase" evidence="15">
    <location>
        <begin position="25"/>
        <end position="175"/>
    </location>
</feature>
<evidence type="ECO:0000256" key="12">
    <source>
        <dbReference type="ARBA" id="ARBA00031464"/>
    </source>
</evidence>
<comment type="catalytic activity">
    <reaction evidence="1 13 14">
        <text>adenosine 5'-phosphosulfate + ATP = 3'-phosphoadenylyl sulfate + ADP + H(+)</text>
        <dbReference type="Rhea" id="RHEA:24152"/>
        <dbReference type="ChEBI" id="CHEBI:15378"/>
        <dbReference type="ChEBI" id="CHEBI:30616"/>
        <dbReference type="ChEBI" id="CHEBI:58243"/>
        <dbReference type="ChEBI" id="CHEBI:58339"/>
        <dbReference type="ChEBI" id="CHEBI:456216"/>
        <dbReference type="EC" id="2.7.1.25"/>
    </reaction>
</comment>
<feature type="active site" description="Phosphoserine intermediate" evidence="13">
    <location>
        <position position="107"/>
    </location>
</feature>
<evidence type="ECO:0000256" key="5">
    <source>
        <dbReference type="ARBA" id="ARBA00012121"/>
    </source>
</evidence>
<dbReference type="GO" id="GO:0000103">
    <property type="term" value="P:sulfate assimilation"/>
    <property type="evidence" value="ECO:0007669"/>
    <property type="project" value="UniProtKB-UniRule"/>
</dbReference>
<dbReference type="EMBL" id="AP024110">
    <property type="protein sequence ID" value="BCM24289.1"/>
    <property type="molecule type" value="Genomic_DNA"/>
</dbReference>
<dbReference type="NCBIfam" id="TIGR00455">
    <property type="entry name" value="apsK"/>
    <property type="match status" value="1"/>
</dbReference>
<dbReference type="GO" id="GO:0005524">
    <property type="term" value="F:ATP binding"/>
    <property type="evidence" value="ECO:0007669"/>
    <property type="project" value="UniProtKB-UniRule"/>
</dbReference>
<accession>A0A8D5FY53</accession>
<proteinExistence type="inferred from homology"/>
<dbReference type="RefSeq" id="WP_221764836.1">
    <property type="nucleotide sequence ID" value="NZ_AP024110.1"/>
</dbReference>
<dbReference type="FunFam" id="3.40.50.300:FF:000212">
    <property type="entry name" value="Adenylyl-sulfate kinase"/>
    <property type="match status" value="1"/>
</dbReference>
<reference evidence="16" key="1">
    <citation type="journal article" date="2021" name="Arch. Microbiol.">
        <title>Methyloradius palustris gen. nov., sp. nov., a methanol-oxidizing bacterium isolated from snow.</title>
        <authorList>
            <person name="Miyadera T."/>
            <person name="Kojima H."/>
            <person name="Fukui M."/>
        </authorList>
    </citation>
    <scope>NUCLEOTIDE SEQUENCE</scope>
    <source>
        <strain evidence="16">Zm11</strain>
    </source>
</reference>
<keyword evidence="13" id="KW-0597">Phosphoprotein</keyword>
<dbReference type="InterPro" id="IPR059117">
    <property type="entry name" value="APS_kinase_dom"/>
</dbReference>
<keyword evidence="7 13" id="KW-0547">Nucleotide-binding</keyword>
<comment type="pathway">
    <text evidence="3 13 14">Sulfur metabolism; hydrogen sulfide biosynthesis; sulfite from sulfate: step 2/3.</text>
</comment>
<evidence type="ECO:0000313" key="17">
    <source>
        <dbReference type="Proteomes" id="UP000826722"/>
    </source>
</evidence>
<comment type="similarity">
    <text evidence="4 13 14">Belongs to the APS kinase family.</text>
</comment>
<dbReference type="HAMAP" id="MF_00065">
    <property type="entry name" value="Adenylyl_sulf_kinase"/>
    <property type="match status" value="1"/>
</dbReference>
<dbReference type="NCBIfam" id="NF003013">
    <property type="entry name" value="PRK03846.1"/>
    <property type="match status" value="1"/>
</dbReference>
<dbReference type="KEGG" id="mpau:ZMTM_05480"/>
<dbReference type="PANTHER" id="PTHR11055">
    <property type="entry name" value="BIFUNCTIONAL 3'-PHOSPHOADENOSINE 5'-PHOSPHOSULFATE SYNTHASE"/>
    <property type="match status" value="1"/>
</dbReference>
<feature type="binding site" evidence="13">
    <location>
        <begin position="33"/>
        <end position="40"/>
    </location>
    <ligand>
        <name>ATP</name>
        <dbReference type="ChEBI" id="CHEBI:30616"/>
    </ligand>
</feature>
<comment type="function">
    <text evidence="2 13 14">Catalyzes the synthesis of activated sulfate.</text>
</comment>
<dbReference type="EC" id="2.7.1.25" evidence="5 13"/>
<gene>
    <name evidence="13 16" type="primary">cysC</name>
    <name evidence="16" type="ORF">ZMTM_05480</name>
</gene>
<dbReference type="Pfam" id="PF01583">
    <property type="entry name" value="APS_kinase"/>
    <property type="match status" value="1"/>
</dbReference>
<dbReference type="CDD" id="cd02027">
    <property type="entry name" value="APSK"/>
    <property type="match status" value="1"/>
</dbReference>
<keyword evidence="9 13" id="KW-0067">ATP-binding</keyword>
<keyword evidence="6 13" id="KW-0808">Transferase</keyword>
<evidence type="ECO:0000256" key="3">
    <source>
        <dbReference type="ARBA" id="ARBA00004806"/>
    </source>
</evidence>
<evidence type="ECO:0000256" key="6">
    <source>
        <dbReference type="ARBA" id="ARBA00022679"/>
    </source>
</evidence>
<evidence type="ECO:0000256" key="4">
    <source>
        <dbReference type="ARBA" id="ARBA00007008"/>
    </source>
</evidence>